<dbReference type="AlphaFoldDB" id="A0A0K8V4F3"/>
<proteinExistence type="predicted"/>
<dbReference type="OrthoDB" id="5989194at2759"/>
<protein>
    <submittedName>
        <fullName evidence="2">Uncharacterized protein</fullName>
    </submittedName>
</protein>
<accession>A0A0K8V4F3</accession>
<evidence type="ECO:0000313" key="1">
    <source>
        <dbReference type="EMBL" id="JAI30918.1"/>
    </source>
</evidence>
<organism evidence="2">
    <name type="scientific">Bactrocera latifrons</name>
    <name type="common">Malaysian fruit fly</name>
    <name type="synonym">Chaetodacus latifrons</name>
    <dbReference type="NCBI Taxonomy" id="174628"/>
    <lineage>
        <taxon>Eukaryota</taxon>
        <taxon>Metazoa</taxon>
        <taxon>Ecdysozoa</taxon>
        <taxon>Arthropoda</taxon>
        <taxon>Hexapoda</taxon>
        <taxon>Insecta</taxon>
        <taxon>Pterygota</taxon>
        <taxon>Neoptera</taxon>
        <taxon>Endopterygota</taxon>
        <taxon>Diptera</taxon>
        <taxon>Brachycera</taxon>
        <taxon>Muscomorpha</taxon>
        <taxon>Tephritoidea</taxon>
        <taxon>Tephritidae</taxon>
        <taxon>Bactrocera</taxon>
        <taxon>Bactrocera</taxon>
    </lineage>
</organism>
<reference evidence="2" key="1">
    <citation type="submission" date="2015-06" db="EMBL/GenBank/DDBJ databases">
        <authorList>
            <person name="Hoefler B.C."/>
            <person name="Straight P.D."/>
        </authorList>
    </citation>
    <scope>NUCLEOTIDE SEQUENCE</scope>
</reference>
<gene>
    <name evidence="1" type="ORF">c6_g2_i1</name>
    <name evidence="2" type="ORF">c6_g2_i2</name>
</gene>
<evidence type="ECO:0000313" key="2">
    <source>
        <dbReference type="EMBL" id="JAI33475.1"/>
    </source>
</evidence>
<sequence length="194" mass="21631">MVLLPTAVVSIKLRGELFKLRALIDQGSQRSFIASRAQNRLLLPIKLANFEITGMGGRVFQNCNKICNKICNITLISRQADKRIQADAIVLPQLPNMLQSYHINSKHFQKVTHLKLADPNCKTPTQIDLQLGSDLISQIIIEGVEKISKAPLAQNTFFGWVLSGLLAEPVTTMTTQVEEISNEYLNSQLRNFGS</sequence>
<name>A0A0K8V4F3_BACLA</name>
<dbReference type="EMBL" id="GDHF01021396">
    <property type="protein sequence ID" value="JAI30918.1"/>
    <property type="molecule type" value="Transcribed_RNA"/>
</dbReference>
<dbReference type="EMBL" id="GDHF01018839">
    <property type="protein sequence ID" value="JAI33475.1"/>
    <property type="molecule type" value="Transcribed_RNA"/>
</dbReference>